<feature type="transmembrane region" description="Helical" evidence="6">
    <location>
        <begin position="197"/>
        <end position="215"/>
    </location>
</feature>
<dbReference type="PANTHER" id="PTHR37422:SF13">
    <property type="entry name" value="LIPOPOLYSACCHARIDE BIOSYNTHESIS PROTEIN PA4999-RELATED"/>
    <property type="match status" value="1"/>
</dbReference>
<evidence type="ECO:0000256" key="1">
    <source>
        <dbReference type="ARBA" id="ARBA00004141"/>
    </source>
</evidence>
<feature type="transmembrane region" description="Helical" evidence="6">
    <location>
        <begin position="408"/>
        <end position="435"/>
    </location>
</feature>
<evidence type="ECO:0000256" key="3">
    <source>
        <dbReference type="ARBA" id="ARBA00022989"/>
    </source>
</evidence>
<feature type="domain" description="O-antigen ligase-related" evidence="7">
    <location>
        <begin position="287"/>
        <end position="424"/>
    </location>
</feature>
<feature type="transmembrane region" description="Helical" evidence="6">
    <location>
        <begin position="257"/>
        <end position="275"/>
    </location>
</feature>
<accession>A0A9X0XCG5</accession>
<dbReference type="Proteomes" id="UP000643207">
    <property type="component" value="Unassembled WGS sequence"/>
</dbReference>
<protein>
    <submittedName>
        <fullName evidence="8">O-antigen ligase family protein</fullName>
    </submittedName>
</protein>
<evidence type="ECO:0000256" key="5">
    <source>
        <dbReference type="SAM" id="MobiDB-lite"/>
    </source>
</evidence>
<dbReference type="GO" id="GO:0016874">
    <property type="term" value="F:ligase activity"/>
    <property type="evidence" value="ECO:0007669"/>
    <property type="project" value="UniProtKB-KW"/>
</dbReference>
<dbReference type="InterPro" id="IPR007016">
    <property type="entry name" value="O-antigen_ligase-rel_domated"/>
</dbReference>
<keyword evidence="3 6" id="KW-1133">Transmembrane helix</keyword>
<comment type="subcellular location">
    <subcellularLocation>
        <location evidence="1">Membrane</location>
        <topology evidence="1">Multi-pass membrane protein</topology>
    </subcellularLocation>
</comment>
<dbReference type="InterPro" id="IPR051533">
    <property type="entry name" value="WaaL-like"/>
</dbReference>
<comment type="caution">
    <text evidence="8">The sequence shown here is derived from an EMBL/GenBank/DDBJ whole genome shotgun (WGS) entry which is preliminary data.</text>
</comment>
<reference evidence="8 9" key="1">
    <citation type="submission" date="2021-01" db="EMBL/GenBank/DDBJ databases">
        <title>Piscinibacter sp. Jin2 Genome sequencing and assembly.</title>
        <authorList>
            <person name="Kim I."/>
        </authorList>
    </citation>
    <scope>NUCLEOTIDE SEQUENCE [LARGE SCALE GENOMIC DNA]</scope>
    <source>
        <strain evidence="8 9">Jin2</strain>
    </source>
</reference>
<evidence type="ECO:0000259" key="7">
    <source>
        <dbReference type="Pfam" id="PF04932"/>
    </source>
</evidence>
<dbReference type="GO" id="GO:0016020">
    <property type="term" value="C:membrane"/>
    <property type="evidence" value="ECO:0007669"/>
    <property type="project" value="UniProtKB-SubCell"/>
</dbReference>
<feature type="transmembrane region" description="Helical" evidence="6">
    <location>
        <begin position="78"/>
        <end position="98"/>
    </location>
</feature>
<organism evidence="8 9">
    <name type="scientific">Aquariibacter lacus</name>
    <dbReference type="NCBI Taxonomy" id="2801332"/>
    <lineage>
        <taxon>Bacteria</taxon>
        <taxon>Pseudomonadati</taxon>
        <taxon>Pseudomonadota</taxon>
        <taxon>Betaproteobacteria</taxon>
        <taxon>Burkholderiales</taxon>
        <taxon>Sphaerotilaceae</taxon>
        <taxon>Aquariibacter</taxon>
    </lineage>
</organism>
<name>A0A9X0XCG5_9BURK</name>
<dbReference type="Pfam" id="PF04932">
    <property type="entry name" value="Wzy_C"/>
    <property type="match status" value="1"/>
</dbReference>
<evidence type="ECO:0000256" key="6">
    <source>
        <dbReference type="SAM" id="Phobius"/>
    </source>
</evidence>
<evidence type="ECO:0000313" key="9">
    <source>
        <dbReference type="Proteomes" id="UP000643207"/>
    </source>
</evidence>
<feature type="transmembrane region" description="Helical" evidence="6">
    <location>
        <begin position="323"/>
        <end position="342"/>
    </location>
</feature>
<feature type="transmembrane region" description="Helical" evidence="6">
    <location>
        <begin position="280"/>
        <end position="295"/>
    </location>
</feature>
<feature type="region of interest" description="Disordered" evidence="5">
    <location>
        <begin position="497"/>
        <end position="518"/>
    </location>
</feature>
<evidence type="ECO:0000256" key="2">
    <source>
        <dbReference type="ARBA" id="ARBA00022692"/>
    </source>
</evidence>
<keyword evidence="8" id="KW-0436">Ligase</keyword>
<feature type="transmembrane region" description="Helical" evidence="6">
    <location>
        <begin position="7"/>
        <end position="28"/>
    </location>
</feature>
<dbReference type="AlphaFoldDB" id="A0A9X0XCG5"/>
<keyword evidence="9" id="KW-1185">Reference proteome</keyword>
<evidence type="ECO:0000256" key="4">
    <source>
        <dbReference type="ARBA" id="ARBA00023136"/>
    </source>
</evidence>
<evidence type="ECO:0000313" key="8">
    <source>
        <dbReference type="EMBL" id="MBL0719019.1"/>
    </source>
</evidence>
<keyword evidence="2 6" id="KW-0812">Transmembrane</keyword>
<feature type="transmembrane region" description="Helical" evidence="6">
    <location>
        <begin position="141"/>
        <end position="160"/>
    </location>
</feature>
<dbReference type="EMBL" id="JAERRA010000001">
    <property type="protein sequence ID" value="MBL0719019.1"/>
    <property type="molecule type" value="Genomic_DNA"/>
</dbReference>
<proteinExistence type="predicted"/>
<sequence length="518" mass="57263">MTLVHLKALFVIFVLAGGMFLLCSRFYIQRGMSPQTYWTRAAGWLGITFAAFISSSFWIFAFLLFLILFLLKLRDKQTIALYAFLAFCIPPYSAPLPGLGAINYLLDLNYLRVLNLVLLLPLCVSVLINNRNQRLTGWIRLVDLWVLGYIVLRITLLSTSGLPLTVTVREGIGMFLDVIIPYYAVTRGLTSRNDVREVMGALVLGWMVVAPIVVFENLKGWLLYPDLILTLDLKTFRHVHLTRGDSLRAAGPGGHPLVMGLFMMVALCFIVSMGLRASKALHAFLIMVVCAGLWAPLSRGPWLGAAVGLFAYLLISRDGVARLAKLSGLGLLVLPLVLISPLGPKIVDHLPFIGTLDAETVVFRQELLKASIEVIRQNPWLGTFTYETNHAFTHLMQGDGFIDFVNTYVIIALSTGLFGLVLYVGVFLLVLFATFQAWARNRKRDVELDGMGRSIFAASIGMMIFVATCSPIVGVITLKILVAGLALTYSRLKPVTAKVPARPSPSPRMAPPPQWRHA</sequence>
<feature type="compositionally biased region" description="Pro residues" evidence="5">
    <location>
        <begin position="502"/>
        <end position="518"/>
    </location>
</feature>
<dbReference type="PANTHER" id="PTHR37422">
    <property type="entry name" value="TEICHURONIC ACID BIOSYNTHESIS PROTEIN TUAE"/>
    <property type="match status" value="1"/>
</dbReference>
<feature type="transmembrane region" description="Helical" evidence="6">
    <location>
        <begin position="301"/>
        <end position="316"/>
    </location>
</feature>
<feature type="transmembrane region" description="Helical" evidence="6">
    <location>
        <begin position="48"/>
        <end position="71"/>
    </location>
</feature>
<feature type="transmembrane region" description="Helical" evidence="6">
    <location>
        <begin position="110"/>
        <end position="129"/>
    </location>
</feature>
<gene>
    <name evidence="8" type="ORF">JI742_03855</name>
</gene>
<feature type="transmembrane region" description="Helical" evidence="6">
    <location>
        <begin position="166"/>
        <end position="185"/>
    </location>
</feature>
<dbReference type="RefSeq" id="WP_201824133.1">
    <property type="nucleotide sequence ID" value="NZ_JAERRA010000001.1"/>
</dbReference>
<feature type="transmembrane region" description="Helical" evidence="6">
    <location>
        <begin position="455"/>
        <end position="482"/>
    </location>
</feature>
<keyword evidence="4 6" id="KW-0472">Membrane</keyword>